<dbReference type="Gene3D" id="3.60.10.10">
    <property type="entry name" value="Endonuclease/exonuclease/phosphatase"/>
    <property type="match status" value="1"/>
</dbReference>
<dbReference type="SUPFAM" id="SSF56219">
    <property type="entry name" value="DNase I-like"/>
    <property type="match status" value="1"/>
</dbReference>
<dbReference type="PANTHER" id="PTHR47642">
    <property type="entry name" value="ATP-DEPENDENT DNA HELICASE"/>
    <property type="match status" value="1"/>
</dbReference>
<keyword evidence="1" id="KW-0547">Nucleotide-binding</keyword>
<feature type="compositionally biased region" description="Basic and acidic residues" evidence="2">
    <location>
        <begin position="9"/>
        <end position="111"/>
    </location>
</feature>
<keyword evidence="1" id="KW-0227">DNA damage</keyword>
<evidence type="ECO:0000259" key="5">
    <source>
        <dbReference type="Pfam" id="PF20209"/>
    </source>
</evidence>
<dbReference type="GO" id="GO:0016787">
    <property type="term" value="F:hydrolase activity"/>
    <property type="evidence" value="ECO:0007669"/>
    <property type="project" value="UniProtKB-KW"/>
</dbReference>
<dbReference type="EMBL" id="HBUF01044378">
    <property type="protein sequence ID" value="CAG6618891.1"/>
    <property type="molecule type" value="Transcribed_RNA"/>
</dbReference>
<name>A0A8D8PXI3_9HEMI</name>
<keyword evidence="1 6" id="KW-0347">Helicase</keyword>
<dbReference type="CDD" id="cd18809">
    <property type="entry name" value="SF1_C_RecD"/>
    <property type="match status" value="1"/>
</dbReference>
<keyword evidence="1" id="KW-0234">DNA repair</keyword>
<accession>A0A8D8PXI3</accession>
<dbReference type="InterPro" id="IPR051055">
    <property type="entry name" value="PIF1_helicase"/>
</dbReference>
<evidence type="ECO:0000259" key="4">
    <source>
        <dbReference type="Pfam" id="PF14214"/>
    </source>
</evidence>
<comment type="catalytic activity">
    <reaction evidence="1">
        <text>ATP + H2O = ADP + phosphate + H(+)</text>
        <dbReference type="Rhea" id="RHEA:13065"/>
        <dbReference type="ChEBI" id="CHEBI:15377"/>
        <dbReference type="ChEBI" id="CHEBI:15378"/>
        <dbReference type="ChEBI" id="CHEBI:30616"/>
        <dbReference type="ChEBI" id="CHEBI:43474"/>
        <dbReference type="ChEBI" id="CHEBI:456216"/>
        <dbReference type="EC" id="5.6.2.3"/>
    </reaction>
</comment>
<dbReference type="GO" id="GO:0006281">
    <property type="term" value="P:DNA repair"/>
    <property type="evidence" value="ECO:0007669"/>
    <property type="project" value="UniProtKB-KW"/>
</dbReference>
<comment type="similarity">
    <text evidence="1">Belongs to the helicase family.</text>
</comment>
<organism evidence="6">
    <name type="scientific">Cacopsylla melanoneura</name>
    <dbReference type="NCBI Taxonomy" id="428564"/>
    <lineage>
        <taxon>Eukaryota</taxon>
        <taxon>Metazoa</taxon>
        <taxon>Ecdysozoa</taxon>
        <taxon>Arthropoda</taxon>
        <taxon>Hexapoda</taxon>
        <taxon>Insecta</taxon>
        <taxon>Pterygota</taxon>
        <taxon>Neoptera</taxon>
        <taxon>Paraneoptera</taxon>
        <taxon>Hemiptera</taxon>
        <taxon>Sternorrhyncha</taxon>
        <taxon>Psylloidea</taxon>
        <taxon>Psyllidae</taxon>
        <taxon>Psyllinae</taxon>
        <taxon>Cacopsylla</taxon>
    </lineage>
</organism>
<dbReference type="InterPro" id="IPR025476">
    <property type="entry name" value="Helitron_helicase-like"/>
</dbReference>
<dbReference type="PANTHER" id="PTHR47642:SF5">
    <property type="entry name" value="ATP-DEPENDENT DNA HELICASE"/>
    <property type="match status" value="1"/>
</dbReference>
<dbReference type="InterPro" id="IPR010285">
    <property type="entry name" value="DNA_helicase_pif1-like_DEAD"/>
</dbReference>
<sequence length="1877" mass="215670">MPKQKKKARENEETWKIEKEKDTEARRKAREIEEKRKNDREKNAEAMKKARENEEARKIEKEKDTEARRKARENADVRHREAERDQQARQVLREDPVRRDAERQRRMERAAERTSYSVMYSEFKKRIKQGPTHVCCCCGQLMFKSSVTIHSEVDVAAKNIYSGWIEICNVQRTEGESLTLCSTCRKYLLKDKKVPPMAASNGFLFPAVPEEFREVEVRPLEERFVSARIPFMQIREKGVTRQRALRGSCVNVPVDVNTFVSALPRRIADSHTVFVSLVRRMRDTHAYASDFVRIDVVHKLAQYLVGKPVYTKNNVVFDEGYLRTLEAELRNLQDTLDMGYNNSADQDQEVDGEFVWNELTEEEEILAEHETLLDEVNLVSADTGIRIAPGENRIPTSLLFDDNVEELSFPTIYWGEERKITSNVSIVQIAKAEARMFDRRCSTNIPKLFMMFSRLRRYKIANQISLALRKKRRQNTVTVRDILNTAYVDDLVQHNDGYRILQVDRSSPPYWEQKKKTVFAMYRQFGLPSLFVTFSCAETRCVELVVVLMKTLKGVEISEEEAQEMSWEEKVQLVQDDPVTVTRYMHRRFKEMWKVFVSQGGPLKDYNVSQSFVRVEFQHRGTMHFHCLLFIDGAPQYDSNVPESMEVCIQFIDELITCQLDESLGDLVNVQFHRHSRTCHKIVRGVRHCRFGVPFPPMRRTVIVFPLDETVSEEEKRAFSARYRGLQQRMLELHRTREDMNFDDFLAAVPISEEHYMEAIGSQVRRAKVFLRRDLKEIKLNAYNKLALILNEANMDIQFMVDPYGAATYVVDYVNKPERGVSKLIKETADQVRLGNAPLVEQMRSISNVFINKSEVSAQEACIHILGLSMAEASVAEVYINTSPPDVRVRLQKPAAQLERLLEENPDSSDVFASGLVEHYEQRPHCLEGCCLADFAALYTFHVKKRGKQVRAEIVNDDENIDAILEETEEFEQDLAVGIEKDLPLKDGTGFVSRRAKGRDGKDNPKLIRYVNYVITHDPDNFMREQVMLFLPWRSEGSIVSNYRRLFNENQEVIRLNREKYVRLNVDMEELLRDVLDQNAEDDESDEDDNNVPEEFAVFEADRNLPADIGQDVGPDVLNVNGTSEQFLLPRHLPEDEYLECIARLNEKQRRYHLNLVHILKTRPDEQIFQFVSGGAGVGKSVLIKAITQSAIRIFIKHFDCHPDETTVVRMAPTGKAAFGMEGMTIASVLHIFSQNMDMVLGPDALNTLRAQLRHTRLFIIDEVSMVGRRMFGKVNDRLQEVFGNKKCFGGRSVIVFGDFNQLPPVQDQWVFQSGSDPLSVLAGSYLWSNFSYFELTQIMRQRDDAVFAEALGRLATGECNSADDAMFASREMRRLDSRSIHPPNDALELFTTNEFVEHRNTQYLASVNSGENEMFTSYCWDKCEGEGSDRVKQKELDRVKSWPLSKTQNLPQILLAKVGAPYMVTVNIKTEDGLTNGAHGVLRHIAWGRTGNGERAAIRLYVEFRDESVGQQTRSDNFRIMQADGVNSRWTPVERISRVIIPRKGSMLKVVRKQFPLVPAKAITIHKSQGATEKVIVVHISTSRRMTRRTMYVAFSRVTSLDGLFINGVYNRPAPPSPTDPVQLEIRRLKLEENAVKMLVRFPELCTRVDGVKVVALFHNIRSLHKHHGHLLNDLSYTGVDLLLLCETWTMPDDNICIPGFVLLHRRDCVKETRHAYGTVLYVKEWLAARITMVFNEDSLKVYKGSHLHAFIDVIGFCVDSGEVRTGIMYLHKSPQCSVMNFKKHVENCLQSLQNHGVDNIVVVGDFNINVQDEKGAQFLKNFLSPYGLTLCTSENTVTTDNNTVIDMCFSNIQDFVAYITESVISDHKPLWFVLG</sequence>
<dbReference type="InterPro" id="IPR036691">
    <property type="entry name" value="Endo/exonu/phosph_ase_sf"/>
</dbReference>
<feature type="domain" description="DNA helicase Pif1-like DEAD-box helicase" evidence="3">
    <location>
        <begin position="1146"/>
        <end position="1350"/>
    </location>
</feature>
<dbReference type="GO" id="GO:0043139">
    <property type="term" value="F:5'-3' DNA helicase activity"/>
    <property type="evidence" value="ECO:0007669"/>
    <property type="project" value="UniProtKB-EC"/>
</dbReference>
<evidence type="ECO:0000256" key="1">
    <source>
        <dbReference type="RuleBase" id="RU363044"/>
    </source>
</evidence>
<dbReference type="Pfam" id="PF05970">
    <property type="entry name" value="PIF1"/>
    <property type="match status" value="1"/>
</dbReference>
<dbReference type="InterPro" id="IPR046700">
    <property type="entry name" value="DUF6570"/>
</dbReference>
<dbReference type="Gene3D" id="3.40.50.300">
    <property type="entry name" value="P-loop containing nucleotide triphosphate hydrolases"/>
    <property type="match status" value="2"/>
</dbReference>
<dbReference type="GO" id="GO:0005524">
    <property type="term" value="F:ATP binding"/>
    <property type="evidence" value="ECO:0007669"/>
    <property type="project" value="UniProtKB-KW"/>
</dbReference>
<comment type="cofactor">
    <cofactor evidence="1">
        <name>Mg(2+)</name>
        <dbReference type="ChEBI" id="CHEBI:18420"/>
    </cofactor>
</comment>
<evidence type="ECO:0000313" key="6">
    <source>
        <dbReference type="EMBL" id="CAG6618892.1"/>
    </source>
</evidence>
<proteinExistence type="inferred from homology"/>
<dbReference type="GO" id="GO:0000723">
    <property type="term" value="P:telomere maintenance"/>
    <property type="evidence" value="ECO:0007669"/>
    <property type="project" value="InterPro"/>
</dbReference>
<dbReference type="Pfam" id="PF14214">
    <property type="entry name" value="Helitron_like_N"/>
    <property type="match status" value="1"/>
</dbReference>
<keyword evidence="1" id="KW-0378">Hydrolase</keyword>
<feature type="domain" description="DUF6570" evidence="5">
    <location>
        <begin position="192"/>
        <end position="320"/>
    </location>
</feature>
<evidence type="ECO:0000259" key="3">
    <source>
        <dbReference type="Pfam" id="PF05970"/>
    </source>
</evidence>
<feature type="region of interest" description="Disordered" evidence="2">
    <location>
        <begin position="1"/>
        <end position="111"/>
    </location>
</feature>
<keyword evidence="1" id="KW-0233">DNA recombination</keyword>
<evidence type="ECO:0000256" key="2">
    <source>
        <dbReference type="SAM" id="MobiDB-lite"/>
    </source>
</evidence>
<protein>
    <recommendedName>
        <fullName evidence="1">ATP-dependent DNA helicase</fullName>
        <ecNumber evidence="1">5.6.2.3</ecNumber>
    </recommendedName>
</protein>
<reference evidence="6" key="1">
    <citation type="submission" date="2021-05" db="EMBL/GenBank/DDBJ databases">
        <authorList>
            <person name="Alioto T."/>
            <person name="Alioto T."/>
            <person name="Gomez Garrido J."/>
        </authorList>
    </citation>
    <scope>NUCLEOTIDE SEQUENCE</scope>
</reference>
<dbReference type="EMBL" id="HBUF01044379">
    <property type="protein sequence ID" value="CAG6618892.1"/>
    <property type="molecule type" value="Transcribed_RNA"/>
</dbReference>
<dbReference type="Pfam" id="PF20209">
    <property type="entry name" value="DUF6570"/>
    <property type="match status" value="1"/>
</dbReference>
<dbReference type="GO" id="GO:0006310">
    <property type="term" value="P:DNA recombination"/>
    <property type="evidence" value="ECO:0007669"/>
    <property type="project" value="UniProtKB-KW"/>
</dbReference>
<keyword evidence="1" id="KW-0067">ATP-binding</keyword>
<feature type="domain" description="Helitron helicase-like" evidence="4">
    <location>
        <begin position="448"/>
        <end position="629"/>
    </location>
</feature>
<dbReference type="SUPFAM" id="SSF52540">
    <property type="entry name" value="P-loop containing nucleoside triphosphate hydrolases"/>
    <property type="match status" value="2"/>
</dbReference>
<dbReference type="InterPro" id="IPR027417">
    <property type="entry name" value="P-loop_NTPase"/>
</dbReference>
<dbReference type="EC" id="5.6.2.3" evidence="1"/>